<keyword evidence="10" id="KW-1185">Reference proteome</keyword>
<evidence type="ECO:0000313" key="9">
    <source>
        <dbReference type="EMBL" id="MBB3931935.1"/>
    </source>
</evidence>
<dbReference type="InterPro" id="IPR000515">
    <property type="entry name" value="MetI-like"/>
</dbReference>
<keyword evidence="2 7" id="KW-0813">Transport</keyword>
<feature type="transmembrane region" description="Helical" evidence="7">
    <location>
        <begin position="260"/>
        <end position="282"/>
    </location>
</feature>
<dbReference type="PANTHER" id="PTHR43163">
    <property type="entry name" value="DIPEPTIDE TRANSPORT SYSTEM PERMEASE PROTEIN DPPB-RELATED"/>
    <property type="match status" value="1"/>
</dbReference>
<evidence type="ECO:0000313" key="10">
    <source>
        <dbReference type="Proteomes" id="UP000553963"/>
    </source>
</evidence>
<keyword evidence="3" id="KW-1003">Cell membrane</keyword>
<feature type="transmembrane region" description="Helical" evidence="7">
    <location>
        <begin position="134"/>
        <end position="157"/>
    </location>
</feature>
<name>A0A840AU15_9HYPH</name>
<dbReference type="Pfam" id="PF00528">
    <property type="entry name" value="BPD_transp_1"/>
    <property type="match status" value="1"/>
</dbReference>
<evidence type="ECO:0000256" key="4">
    <source>
        <dbReference type="ARBA" id="ARBA00022692"/>
    </source>
</evidence>
<dbReference type="CDD" id="cd06261">
    <property type="entry name" value="TM_PBP2"/>
    <property type="match status" value="1"/>
</dbReference>
<dbReference type="Proteomes" id="UP000553963">
    <property type="component" value="Unassembled WGS sequence"/>
</dbReference>
<protein>
    <submittedName>
        <fullName evidence="9">Peptide/nickel transport system permease protein</fullName>
    </submittedName>
</protein>
<dbReference type="GO" id="GO:0071916">
    <property type="term" value="F:dipeptide transmembrane transporter activity"/>
    <property type="evidence" value="ECO:0007669"/>
    <property type="project" value="TreeGrafter"/>
</dbReference>
<comment type="subcellular location">
    <subcellularLocation>
        <location evidence="1 7">Cell membrane</location>
        <topology evidence="1 7">Multi-pass membrane protein</topology>
    </subcellularLocation>
</comment>
<dbReference type="SUPFAM" id="SSF161098">
    <property type="entry name" value="MetI-like"/>
    <property type="match status" value="1"/>
</dbReference>
<evidence type="ECO:0000256" key="1">
    <source>
        <dbReference type="ARBA" id="ARBA00004651"/>
    </source>
</evidence>
<gene>
    <name evidence="9" type="ORF">GGR25_002993</name>
</gene>
<evidence type="ECO:0000259" key="8">
    <source>
        <dbReference type="PROSITE" id="PS50928"/>
    </source>
</evidence>
<feature type="transmembrane region" description="Helical" evidence="7">
    <location>
        <begin position="101"/>
        <end position="122"/>
    </location>
</feature>
<reference evidence="9 10" key="1">
    <citation type="submission" date="2020-08" db="EMBL/GenBank/DDBJ databases">
        <title>Genomic Encyclopedia of Type Strains, Phase IV (KMG-IV): sequencing the most valuable type-strain genomes for metagenomic binning, comparative biology and taxonomic classification.</title>
        <authorList>
            <person name="Goeker M."/>
        </authorList>
    </citation>
    <scope>NUCLEOTIDE SEQUENCE [LARGE SCALE GENOMIC DNA]</scope>
    <source>
        <strain evidence="9 10">DSM 25966</strain>
    </source>
</reference>
<comment type="similarity">
    <text evidence="7">Belongs to the binding-protein-dependent transport system permease family.</text>
</comment>
<dbReference type="Gene3D" id="1.10.3720.10">
    <property type="entry name" value="MetI-like"/>
    <property type="match status" value="1"/>
</dbReference>
<sequence length="337" mass="36965">MVNFLLKRFAWGILVLLLVAVITFFLSRVVPADPAAFLAGQNASEATVQKIRAEYGLDRPLTEQFVSYMVGLSKGDLGQSIRTRRSVSTDLAQYLPATLELLLVSFTIYLIASFSLAVTAARHPGGFVDGAIRLLTMVGTGIPVFWLGMALQFMFFYKLHWLPIGARFPIRETAPPVVTGFLIIDSMLAGSPSALLGTLKHLALPALTIVINLLAVGTRLSRAALIQEQSRLYVRTARGKGLGPRVILYKHVLRNALSPILTATTMQFGYMISWVILVEVIFDWPGIGLYAYQSFQVFDYSPVIALAIVSTAGFVLINLLMDILYPIIDPRVQSVGS</sequence>
<accession>A0A840AU15</accession>
<organism evidence="9 10">
    <name type="scientific">Kaistia hirudinis</name>
    <dbReference type="NCBI Taxonomy" id="1293440"/>
    <lineage>
        <taxon>Bacteria</taxon>
        <taxon>Pseudomonadati</taxon>
        <taxon>Pseudomonadota</taxon>
        <taxon>Alphaproteobacteria</taxon>
        <taxon>Hyphomicrobiales</taxon>
        <taxon>Kaistiaceae</taxon>
        <taxon>Kaistia</taxon>
    </lineage>
</organism>
<dbReference type="EMBL" id="JACIDS010000004">
    <property type="protein sequence ID" value="MBB3931935.1"/>
    <property type="molecule type" value="Genomic_DNA"/>
</dbReference>
<dbReference type="GO" id="GO:0005886">
    <property type="term" value="C:plasma membrane"/>
    <property type="evidence" value="ECO:0007669"/>
    <property type="project" value="UniProtKB-SubCell"/>
</dbReference>
<evidence type="ECO:0000256" key="5">
    <source>
        <dbReference type="ARBA" id="ARBA00022989"/>
    </source>
</evidence>
<feature type="transmembrane region" description="Helical" evidence="7">
    <location>
        <begin position="302"/>
        <end position="321"/>
    </location>
</feature>
<dbReference type="InterPro" id="IPR035906">
    <property type="entry name" value="MetI-like_sf"/>
</dbReference>
<dbReference type="AlphaFoldDB" id="A0A840AU15"/>
<dbReference type="PROSITE" id="PS50928">
    <property type="entry name" value="ABC_TM1"/>
    <property type="match status" value="1"/>
</dbReference>
<dbReference type="PANTHER" id="PTHR43163:SF6">
    <property type="entry name" value="DIPEPTIDE TRANSPORT SYSTEM PERMEASE PROTEIN DPPB-RELATED"/>
    <property type="match status" value="1"/>
</dbReference>
<comment type="caution">
    <text evidence="9">The sequence shown here is derived from an EMBL/GenBank/DDBJ whole genome shotgun (WGS) entry which is preliminary data.</text>
</comment>
<evidence type="ECO:0000256" key="3">
    <source>
        <dbReference type="ARBA" id="ARBA00022475"/>
    </source>
</evidence>
<dbReference type="Pfam" id="PF19300">
    <property type="entry name" value="BPD_transp_1_N"/>
    <property type="match status" value="1"/>
</dbReference>
<keyword evidence="6 7" id="KW-0472">Membrane</keyword>
<dbReference type="InterPro" id="IPR045621">
    <property type="entry name" value="BPD_transp_1_N"/>
</dbReference>
<feature type="domain" description="ABC transmembrane type-1" evidence="8">
    <location>
        <begin position="95"/>
        <end position="321"/>
    </location>
</feature>
<keyword evidence="5 7" id="KW-1133">Transmembrane helix</keyword>
<dbReference type="RefSeq" id="WP_183399626.1">
    <property type="nucleotide sequence ID" value="NZ_JACIDS010000004.1"/>
</dbReference>
<feature type="transmembrane region" description="Helical" evidence="7">
    <location>
        <begin position="202"/>
        <end position="221"/>
    </location>
</feature>
<evidence type="ECO:0000256" key="6">
    <source>
        <dbReference type="ARBA" id="ARBA00023136"/>
    </source>
</evidence>
<evidence type="ECO:0000256" key="7">
    <source>
        <dbReference type="RuleBase" id="RU363032"/>
    </source>
</evidence>
<keyword evidence="4 7" id="KW-0812">Transmembrane</keyword>
<evidence type="ECO:0000256" key="2">
    <source>
        <dbReference type="ARBA" id="ARBA00022448"/>
    </source>
</evidence>
<proteinExistence type="inferred from homology"/>